<gene>
    <name evidence="15" type="primary">creC</name>
    <name evidence="15" type="ORF">ABDB84_09530</name>
</gene>
<proteinExistence type="predicted"/>
<evidence type="ECO:0000256" key="11">
    <source>
        <dbReference type="ARBA" id="ARBA00023136"/>
    </source>
</evidence>
<keyword evidence="9 12" id="KW-1133">Transmembrane helix</keyword>
<dbReference type="EC" id="2.7.13.3" evidence="3"/>
<name>A0ABU9YY44_9RHOO</name>
<dbReference type="RefSeq" id="WP_345919490.1">
    <property type="nucleotide sequence ID" value="NZ_JBDIVE010000004.1"/>
</dbReference>
<comment type="caution">
    <text evidence="15">The sequence shown here is derived from an EMBL/GenBank/DDBJ whole genome shotgun (WGS) entry which is preliminary data.</text>
</comment>
<dbReference type="SUPFAM" id="SSF103190">
    <property type="entry name" value="Sensory domain-like"/>
    <property type="match status" value="1"/>
</dbReference>
<dbReference type="InterPro" id="IPR003660">
    <property type="entry name" value="HAMP_dom"/>
</dbReference>
<evidence type="ECO:0000256" key="1">
    <source>
        <dbReference type="ARBA" id="ARBA00000085"/>
    </source>
</evidence>
<dbReference type="SMART" id="SM00387">
    <property type="entry name" value="HATPase_c"/>
    <property type="match status" value="1"/>
</dbReference>
<dbReference type="PROSITE" id="PS50109">
    <property type="entry name" value="HIS_KIN"/>
    <property type="match status" value="1"/>
</dbReference>
<evidence type="ECO:0000313" key="16">
    <source>
        <dbReference type="Proteomes" id="UP001410394"/>
    </source>
</evidence>
<protein>
    <recommendedName>
        <fullName evidence="3">histidine kinase</fullName>
        <ecNumber evidence="3">2.7.13.3</ecNumber>
    </recommendedName>
</protein>
<sequence>MIRNINLPLRVLLGYFMVLGLAAFFVLRIFVNEVRPGVRETIEETMIDSANLLAVMAADDMKSGHIADGKFAQYVEEYRRRKIHAPVWHFNKDTLDFRVLVTDARGIVQLDTEHLAVGLDHSRWNDVYKTLLGEYGARSTRSDPDDDRSAVFHVAAPIMDKQRIIGVLTVAKPIASVEPIIARSEQAIVREGAWLLAGSAIIGLCITFWLTSSIGRLRTYARDVAAGKRVTPPTGGGKQLSELALAMDAMRAELDGKQYIERYVQALTHELKSPLAALRGAGEILTEANLPEADRARFAAHVLEQGARMQASIERMLALSQLEARRSLDHAESLQLDELVSEIVDTRRSRAEVTKLLFVLDLQTCRLRGERDRLMLAIGNLIDNALDHATPGSSIRIRLCDGHDGVTLCVHNTGQAIPDYALPRLCERFYGLRRPDGSKGSGLGLAIVQEVATLHGGKTSLANESDGGVSATLYLKH</sequence>
<keyword evidence="11 12" id="KW-0472">Membrane</keyword>
<organism evidence="15 16">
    <name type="scientific">Uliginosibacterium sediminicola</name>
    <dbReference type="NCBI Taxonomy" id="2024550"/>
    <lineage>
        <taxon>Bacteria</taxon>
        <taxon>Pseudomonadati</taxon>
        <taxon>Pseudomonadota</taxon>
        <taxon>Betaproteobacteria</taxon>
        <taxon>Rhodocyclales</taxon>
        <taxon>Zoogloeaceae</taxon>
        <taxon>Uliginosibacterium</taxon>
    </lineage>
</organism>
<dbReference type="GO" id="GO:0004673">
    <property type="term" value="F:protein histidine kinase activity"/>
    <property type="evidence" value="ECO:0007669"/>
    <property type="project" value="UniProtKB-EC"/>
</dbReference>
<dbReference type="PRINTS" id="PR00344">
    <property type="entry name" value="BCTRLSENSOR"/>
</dbReference>
<dbReference type="Gene3D" id="3.30.565.10">
    <property type="entry name" value="Histidine kinase-like ATPase, C-terminal domain"/>
    <property type="match status" value="1"/>
</dbReference>
<keyword evidence="6 15" id="KW-0808">Transferase</keyword>
<evidence type="ECO:0000313" key="15">
    <source>
        <dbReference type="EMBL" id="MEN3068718.1"/>
    </source>
</evidence>
<dbReference type="Pfam" id="PF00512">
    <property type="entry name" value="HisKA"/>
    <property type="match status" value="1"/>
</dbReference>
<accession>A0ABU9YY44</accession>
<dbReference type="SUPFAM" id="SSF47384">
    <property type="entry name" value="Homodimeric domain of signal transducing histidine kinase"/>
    <property type="match status" value="1"/>
</dbReference>
<dbReference type="NCBIfam" id="NF008312">
    <property type="entry name" value="PRK11100.1"/>
    <property type="match status" value="1"/>
</dbReference>
<dbReference type="InterPro" id="IPR005467">
    <property type="entry name" value="His_kinase_dom"/>
</dbReference>
<keyword evidence="7 12" id="KW-0812">Transmembrane</keyword>
<dbReference type="InterPro" id="IPR003594">
    <property type="entry name" value="HATPase_dom"/>
</dbReference>
<dbReference type="InterPro" id="IPR036890">
    <property type="entry name" value="HATPase_C_sf"/>
</dbReference>
<keyword evidence="10" id="KW-0902">Two-component regulatory system</keyword>
<evidence type="ECO:0000256" key="2">
    <source>
        <dbReference type="ARBA" id="ARBA00004651"/>
    </source>
</evidence>
<evidence type="ECO:0000256" key="12">
    <source>
        <dbReference type="SAM" id="Phobius"/>
    </source>
</evidence>
<evidence type="ECO:0000256" key="5">
    <source>
        <dbReference type="ARBA" id="ARBA00022553"/>
    </source>
</evidence>
<dbReference type="Pfam" id="PF02518">
    <property type="entry name" value="HATPase_c"/>
    <property type="match status" value="1"/>
</dbReference>
<dbReference type="InterPro" id="IPR050428">
    <property type="entry name" value="TCS_sensor_his_kinase"/>
</dbReference>
<feature type="domain" description="Histidine kinase" evidence="13">
    <location>
        <begin position="266"/>
        <end position="477"/>
    </location>
</feature>
<dbReference type="Gene3D" id="1.10.287.130">
    <property type="match status" value="1"/>
</dbReference>
<evidence type="ECO:0000256" key="10">
    <source>
        <dbReference type="ARBA" id="ARBA00023012"/>
    </source>
</evidence>
<keyword evidence="4" id="KW-1003">Cell membrane</keyword>
<feature type="transmembrane region" description="Helical" evidence="12">
    <location>
        <begin position="12"/>
        <end position="31"/>
    </location>
</feature>
<evidence type="ECO:0000256" key="9">
    <source>
        <dbReference type="ARBA" id="ARBA00022989"/>
    </source>
</evidence>
<evidence type="ECO:0000259" key="13">
    <source>
        <dbReference type="PROSITE" id="PS50109"/>
    </source>
</evidence>
<keyword evidence="16" id="KW-1185">Reference proteome</keyword>
<dbReference type="EMBL" id="JBDIVE010000004">
    <property type="protein sequence ID" value="MEN3068718.1"/>
    <property type="molecule type" value="Genomic_DNA"/>
</dbReference>
<evidence type="ECO:0000256" key="4">
    <source>
        <dbReference type="ARBA" id="ARBA00022475"/>
    </source>
</evidence>
<evidence type="ECO:0000256" key="8">
    <source>
        <dbReference type="ARBA" id="ARBA00022777"/>
    </source>
</evidence>
<dbReference type="InterPro" id="IPR003661">
    <property type="entry name" value="HisK_dim/P_dom"/>
</dbReference>
<dbReference type="PANTHER" id="PTHR45436">
    <property type="entry name" value="SENSOR HISTIDINE KINASE YKOH"/>
    <property type="match status" value="1"/>
</dbReference>
<dbReference type="Proteomes" id="UP001410394">
    <property type="component" value="Unassembled WGS sequence"/>
</dbReference>
<comment type="catalytic activity">
    <reaction evidence="1">
        <text>ATP + protein L-histidine = ADP + protein N-phospho-L-histidine.</text>
        <dbReference type="EC" id="2.7.13.3"/>
    </reaction>
</comment>
<dbReference type="InterPro" id="IPR036097">
    <property type="entry name" value="HisK_dim/P_sf"/>
</dbReference>
<evidence type="ECO:0000259" key="14">
    <source>
        <dbReference type="PROSITE" id="PS50885"/>
    </source>
</evidence>
<dbReference type="InterPro" id="IPR029151">
    <property type="entry name" value="Sensor-like_sf"/>
</dbReference>
<dbReference type="PANTHER" id="PTHR45436:SF10">
    <property type="entry name" value="HISTIDINE KINASE"/>
    <property type="match status" value="1"/>
</dbReference>
<keyword evidence="5" id="KW-0597">Phosphoprotein</keyword>
<evidence type="ECO:0000256" key="3">
    <source>
        <dbReference type="ARBA" id="ARBA00012438"/>
    </source>
</evidence>
<feature type="domain" description="HAMP" evidence="14">
    <location>
        <begin position="208"/>
        <end position="259"/>
    </location>
</feature>
<comment type="subcellular location">
    <subcellularLocation>
        <location evidence="2">Cell membrane</location>
        <topology evidence="2">Multi-pass membrane protein</topology>
    </subcellularLocation>
</comment>
<reference evidence="15 16" key="1">
    <citation type="journal article" date="2018" name="Int. J. Syst. Evol. Microbiol.">
        <title>Uliginosibacterium sediminicola sp. nov., isolated from freshwater sediment.</title>
        <authorList>
            <person name="Hwang W.M."/>
            <person name="Kim S.M."/>
            <person name="Kang K."/>
            <person name="Ahn T.Y."/>
        </authorList>
    </citation>
    <scope>NUCLEOTIDE SEQUENCE [LARGE SCALE GENOMIC DNA]</scope>
    <source>
        <strain evidence="15 16">M1-21</strain>
    </source>
</reference>
<evidence type="ECO:0000256" key="7">
    <source>
        <dbReference type="ARBA" id="ARBA00022692"/>
    </source>
</evidence>
<feature type="transmembrane region" description="Helical" evidence="12">
    <location>
        <begin position="193"/>
        <end position="210"/>
    </location>
</feature>
<dbReference type="InterPro" id="IPR004358">
    <property type="entry name" value="Sig_transdc_His_kin-like_C"/>
</dbReference>
<dbReference type="SMART" id="SM00388">
    <property type="entry name" value="HisKA"/>
    <property type="match status" value="1"/>
</dbReference>
<dbReference type="CDD" id="cd00082">
    <property type="entry name" value="HisKA"/>
    <property type="match status" value="1"/>
</dbReference>
<evidence type="ECO:0000256" key="6">
    <source>
        <dbReference type="ARBA" id="ARBA00022679"/>
    </source>
</evidence>
<dbReference type="SUPFAM" id="SSF55874">
    <property type="entry name" value="ATPase domain of HSP90 chaperone/DNA topoisomerase II/histidine kinase"/>
    <property type="match status" value="1"/>
</dbReference>
<keyword evidence="8 15" id="KW-0418">Kinase</keyword>
<dbReference type="PROSITE" id="PS50885">
    <property type="entry name" value="HAMP"/>
    <property type="match status" value="1"/>
</dbReference>